<accession>A0A2N9X4R2</accession>
<dbReference type="SUPFAM" id="SSF51905">
    <property type="entry name" value="FAD/NAD(P)-binding domain"/>
    <property type="match status" value="1"/>
</dbReference>
<dbReference type="Pfam" id="PF01593">
    <property type="entry name" value="Amino_oxidase"/>
    <property type="match status" value="1"/>
</dbReference>
<reference evidence="2" key="1">
    <citation type="journal article" date="2017" name="MBio">
        <title>Type VI secretion-mediated competition in the bee gut microbiome.</title>
        <authorList>
            <person name="Steele M.I."/>
            <person name="Kwong W.K."/>
            <person name="Powell J.E."/>
            <person name="Whiteley M."/>
            <person name="Moran N.A."/>
        </authorList>
    </citation>
    <scope>NUCLEOTIDE SEQUENCE [LARGE SCALE GENOMIC DNA]</scope>
    <source>
        <strain evidence="2">WkB273</strain>
    </source>
</reference>
<evidence type="ECO:0000313" key="3">
    <source>
        <dbReference type="Proteomes" id="UP000230202"/>
    </source>
</evidence>
<feature type="domain" description="Amine oxidase" evidence="1">
    <location>
        <begin position="75"/>
        <end position="539"/>
    </location>
</feature>
<dbReference type="InterPro" id="IPR002937">
    <property type="entry name" value="Amino_oxidase"/>
</dbReference>
<gene>
    <name evidence="2" type="ORF">BHC54_06300</name>
</gene>
<proteinExistence type="predicted"/>
<keyword evidence="3" id="KW-1185">Reference proteome</keyword>
<dbReference type="PANTHER" id="PTHR42923:SF39">
    <property type="entry name" value="AMINO OXIDASE"/>
    <property type="match status" value="1"/>
</dbReference>
<protein>
    <recommendedName>
        <fullName evidence="1">Amine oxidase domain-containing protein</fullName>
    </recommendedName>
</protein>
<organism evidence="2 3">
    <name type="scientific">Snodgrassella alvi</name>
    <dbReference type="NCBI Taxonomy" id="1196083"/>
    <lineage>
        <taxon>Bacteria</taxon>
        <taxon>Pseudomonadati</taxon>
        <taxon>Pseudomonadota</taxon>
        <taxon>Betaproteobacteria</taxon>
        <taxon>Neisseriales</taxon>
        <taxon>Neisseriaceae</taxon>
        <taxon>Snodgrassella</taxon>
    </lineage>
</organism>
<evidence type="ECO:0000259" key="1">
    <source>
        <dbReference type="Pfam" id="PF01593"/>
    </source>
</evidence>
<dbReference type="Proteomes" id="UP000230202">
    <property type="component" value="Unassembled WGS sequence"/>
</dbReference>
<evidence type="ECO:0000313" key="2">
    <source>
        <dbReference type="EMBL" id="PIT38165.1"/>
    </source>
</evidence>
<dbReference type="Gene3D" id="3.50.50.60">
    <property type="entry name" value="FAD/NAD(P)-binding domain"/>
    <property type="match status" value="1"/>
</dbReference>
<dbReference type="InterPro" id="IPR050464">
    <property type="entry name" value="Zeta_carotene_desat/Oxidored"/>
</dbReference>
<dbReference type="RefSeq" id="WP_100152188.1">
    <property type="nucleotide sequence ID" value="NZ_MEIK01000015.1"/>
</dbReference>
<dbReference type="GO" id="GO:0016491">
    <property type="term" value="F:oxidoreductase activity"/>
    <property type="evidence" value="ECO:0007669"/>
    <property type="project" value="InterPro"/>
</dbReference>
<dbReference type="EMBL" id="MEIL01000029">
    <property type="protein sequence ID" value="PIT38165.1"/>
    <property type="molecule type" value="Genomic_DNA"/>
</dbReference>
<dbReference type="PANTHER" id="PTHR42923">
    <property type="entry name" value="PROTOPORPHYRINOGEN OXIDASE"/>
    <property type="match status" value="1"/>
</dbReference>
<comment type="caution">
    <text evidence="2">The sequence shown here is derived from an EMBL/GenBank/DDBJ whole genome shotgun (WGS) entry which is preliminary data.</text>
</comment>
<dbReference type="AlphaFoldDB" id="A0A2N9X4R2"/>
<name>A0A2N9X4R2_9NEIS</name>
<dbReference type="InterPro" id="IPR036188">
    <property type="entry name" value="FAD/NAD-bd_sf"/>
</dbReference>
<sequence>MKISRRRFLSNMLGASMVGLSSYEAWRYFVPGQPPISVDFPGKAVGHAIRDAQRQPPANIPTHHVNTVIVGSGAAGLSAAWQLSRQGMHDYILLDGAERNGNNRGEHQFGVDYPTGAHYLPLPSPESEHIRELLGDLQLYQHGVYDERSLLQVPNERLFYQQHWQNELLPQRDADSQRFFRFIHQLSSQRGVDGKRVFTIPLDLASNDNEWRRLERLTFANWLEQQGYHSPTLLWYLDYCCRDDYGQGIGQICAWAGLHYFCARGTEQNEHGTVLTWPHGLHELSQRIRAFCRLQAMENIPETDQPFTQPRSLRAYAVSIEEEAQGVRLLICTAQQQYFWLQARHAICAMPLYIAAHVVHYIQRYGFQPQTHMPQYAPWIVANFLLRGMPPEKSGSALAWDNILYQGDGLGYVVATHQQIRQGPPPFTSFTAYTALNHDSPTNIRHWMLSASPEEIYQCAAKELEEIYGIVLRKRMVQARISLRGHAMAVPQPGYLTNAGLMALRSYQGRLQFAHSDLSGYSIFEEACYWGKRAAEQILAQQ</sequence>